<sequence length="162" mass="18322">MTVTQAEKPSEKPRAKLPEGYTIRRIQADDYERGVLKTLECLTEVGDISKEEYTETIEFWESQEGYNTLVILDDKDQVAGVGTLMIERKLIHRCSKIGHIEDISISDNHQGKGLGKFLIQSLTDMSKEKGCYKTILDCATKNEGFYEACGLKNVGSEMEIRH</sequence>
<dbReference type="EMBL" id="BSXS01001346">
    <property type="protein sequence ID" value="GME75898.1"/>
    <property type="molecule type" value="Genomic_DNA"/>
</dbReference>
<dbReference type="Proteomes" id="UP001165064">
    <property type="component" value="Unassembled WGS sequence"/>
</dbReference>
<keyword evidence="2" id="KW-1185">Reference proteome</keyword>
<name>A0ACB5SXG1_AMBMO</name>
<accession>A0ACB5SXG1</accession>
<protein>
    <submittedName>
        <fullName evidence="1">Unnamed protein product</fullName>
    </submittedName>
</protein>
<comment type="caution">
    <text evidence="1">The sequence shown here is derived from an EMBL/GenBank/DDBJ whole genome shotgun (WGS) entry which is preliminary data.</text>
</comment>
<gene>
    <name evidence="1" type="ORF">Amon02_000235600</name>
</gene>
<evidence type="ECO:0000313" key="1">
    <source>
        <dbReference type="EMBL" id="GME75898.1"/>
    </source>
</evidence>
<evidence type="ECO:0000313" key="2">
    <source>
        <dbReference type="Proteomes" id="UP001165064"/>
    </source>
</evidence>
<reference evidence="1" key="1">
    <citation type="submission" date="2023-04" db="EMBL/GenBank/DDBJ databases">
        <title>Ambrosiozyma monospora NBRC 10751.</title>
        <authorList>
            <person name="Ichikawa N."/>
            <person name="Sato H."/>
            <person name="Tonouchi N."/>
        </authorList>
    </citation>
    <scope>NUCLEOTIDE SEQUENCE</scope>
    <source>
        <strain evidence="1">NBRC 10751</strain>
    </source>
</reference>
<organism evidence="1 2">
    <name type="scientific">Ambrosiozyma monospora</name>
    <name type="common">Yeast</name>
    <name type="synonym">Endomycopsis monosporus</name>
    <dbReference type="NCBI Taxonomy" id="43982"/>
    <lineage>
        <taxon>Eukaryota</taxon>
        <taxon>Fungi</taxon>
        <taxon>Dikarya</taxon>
        <taxon>Ascomycota</taxon>
        <taxon>Saccharomycotina</taxon>
        <taxon>Pichiomycetes</taxon>
        <taxon>Pichiales</taxon>
        <taxon>Pichiaceae</taxon>
        <taxon>Ambrosiozyma</taxon>
    </lineage>
</organism>
<proteinExistence type="predicted"/>